<evidence type="ECO:0000256" key="2">
    <source>
        <dbReference type="SAM" id="MobiDB-lite"/>
    </source>
</evidence>
<dbReference type="EMBL" id="LR862148">
    <property type="protein sequence ID" value="CAD1830124.1"/>
    <property type="molecule type" value="Genomic_DNA"/>
</dbReference>
<gene>
    <name evidence="4" type="ORF">CB5_LOCUS13335</name>
</gene>
<feature type="domain" description="CCHC-type" evidence="3">
    <location>
        <begin position="169"/>
        <end position="185"/>
    </location>
</feature>
<keyword evidence="1" id="KW-0479">Metal-binding</keyword>
<feature type="compositionally biased region" description="Low complexity" evidence="2">
    <location>
        <begin position="188"/>
        <end position="200"/>
    </location>
</feature>
<feature type="compositionally biased region" description="Polar residues" evidence="2">
    <location>
        <begin position="40"/>
        <end position="54"/>
    </location>
</feature>
<protein>
    <recommendedName>
        <fullName evidence="3">CCHC-type domain-containing protein</fullName>
    </recommendedName>
</protein>
<dbReference type="SUPFAM" id="SSF57756">
    <property type="entry name" value="Retrovirus zinc finger-like domains"/>
    <property type="match status" value="1"/>
</dbReference>
<proteinExistence type="predicted"/>
<dbReference type="AlphaFoldDB" id="A0A6V7PH83"/>
<feature type="region of interest" description="Disordered" evidence="2">
    <location>
        <begin position="110"/>
        <end position="145"/>
    </location>
</feature>
<accession>A0A6V7PH83</accession>
<dbReference type="GO" id="GO:0003676">
    <property type="term" value="F:nucleic acid binding"/>
    <property type="evidence" value="ECO:0007669"/>
    <property type="project" value="InterPro"/>
</dbReference>
<dbReference type="GO" id="GO:0008270">
    <property type="term" value="F:zinc ion binding"/>
    <property type="evidence" value="ECO:0007669"/>
    <property type="project" value="UniProtKB-KW"/>
</dbReference>
<feature type="region of interest" description="Disordered" evidence="2">
    <location>
        <begin position="187"/>
        <end position="254"/>
    </location>
</feature>
<feature type="compositionally biased region" description="Basic and acidic residues" evidence="2">
    <location>
        <begin position="9"/>
        <end position="31"/>
    </location>
</feature>
<dbReference type="Gene3D" id="4.10.60.10">
    <property type="entry name" value="Zinc finger, CCHC-type"/>
    <property type="match status" value="1"/>
</dbReference>
<evidence type="ECO:0000256" key="1">
    <source>
        <dbReference type="PROSITE-ProRule" id="PRU00047"/>
    </source>
</evidence>
<dbReference type="Pfam" id="PF00098">
    <property type="entry name" value="zf-CCHC"/>
    <property type="match status" value="1"/>
</dbReference>
<feature type="region of interest" description="Disordered" evidence="2">
    <location>
        <begin position="1"/>
        <end position="61"/>
    </location>
</feature>
<dbReference type="SMART" id="SM00343">
    <property type="entry name" value="ZnF_C2HC"/>
    <property type="match status" value="2"/>
</dbReference>
<keyword evidence="1" id="KW-0862">Zinc</keyword>
<evidence type="ECO:0000313" key="4">
    <source>
        <dbReference type="EMBL" id="CAD1830124.1"/>
    </source>
</evidence>
<dbReference type="PROSITE" id="PS50158">
    <property type="entry name" value="ZF_CCHC"/>
    <property type="match status" value="1"/>
</dbReference>
<dbReference type="InterPro" id="IPR036875">
    <property type="entry name" value="Znf_CCHC_sf"/>
</dbReference>
<organism evidence="4">
    <name type="scientific">Ananas comosus var. bracteatus</name>
    <name type="common">red pineapple</name>
    <dbReference type="NCBI Taxonomy" id="296719"/>
    <lineage>
        <taxon>Eukaryota</taxon>
        <taxon>Viridiplantae</taxon>
        <taxon>Streptophyta</taxon>
        <taxon>Embryophyta</taxon>
        <taxon>Tracheophyta</taxon>
        <taxon>Spermatophyta</taxon>
        <taxon>Magnoliopsida</taxon>
        <taxon>Liliopsida</taxon>
        <taxon>Poales</taxon>
        <taxon>Bromeliaceae</taxon>
        <taxon>Bromelioideae</taxon>
        <taxon>Ananas</taxon>
    </lineage>
</organism>
<keyword evidence="1" id="KW-0863">Zinc-finger</keyword>
<dbReference type="InterPro" id="IPR001878">
    <property type="entry name" value="Znf_CCHC"/>
</dbReference>
<evidence type="ECO:0000259" key="3">
    <source>
        <dbReference type="PROSITE" id="PS50158"/>
    </source>
</evidence>
<name>A0A6V7PH83_ANACO</name>
<reference evidence="4" key="1">
    <citation type="submission" date="2020-07" db="EMBL/GenBank/DDBJ databases">
        <authorList>
            <person name="Lin J."/>
        </authorList>
    </citation>
    <scope>NUCLEOTIDE SEQUENCE</scope>
</reference>
<sequence length="254" mass="27620">MQLSGTGLSDKDRSPGDRSLKQEPVPEHEIPSARYGSFRGSVSPSWDRSLNASAKTVCRSDEQVRSYRQIGYSRARFAPRGLSGVQEPQRRAFYCRGIAKSAYALEEREAMAESRDKGKKRAAGGAGGRPNTKKPPRYPRQQSKSWRPPRCVICGREHRVSSCSQHDGKCYKCGQPGHLIPECPSWKSSAPTAASAPSTPRQLAGLPPAMSAGRASSPHQSEGSRVPSGRVFATQLEEQPATPDDIVAELMASK</sequence>